<dbReference type="OrthoDB" id="10071681at2759"/>
<dbReference type="EMBL" id="KZ819602">
    <property type="protein sequence ID" value="PWN37707.1"/>
    <property type="molecule type" value="Genomic_DNA"/>
</dbReference>
<dbReference type="Proteomes" id="UP000245771">
    <property type="component" value="Unassembled WGS sequence"/>
</dbReference>
<dbReference type="AlphaFoldDB" id="A0A316VJ52"/>
<dbReference type="GeneID" id="37022495"/>
<evidence type="ECO:0000256" key="3">
    <source>
        <dbReference type="ARBA" id="ARBA00022454"/>
    </source>
</evidence>
<reference evidence="7 8" key="1">
    <citation type="journal article" date="2018" name="Mol. Biol. Evol.">
        <title>Broad Genomic Sampling Reveals a Smut Pathogenic Ancestry of the Fungal Clade Ustilaginomycotina.</title>
        <authorList>
            <person name="Kijpornyongpan T."/>
            <person name="Mondo S.J."/>
            <person name="Barry K."/>
            <person name="Sandor L."/>
            <person name="Lee J."/>
            <person name="Lipzen A."/>
            <person name="Pangilinan J."/>
            <person name="LaButti K."/>
            <person name="Hainaut M."/>
            <person name="Henrissat B."/>
            <person name="Grigoriev I.V."/>
            <person name="Spatafora J.W."/>
            <person name="Aime M.C."/>
        </authorList>
    </citation>
    <scope>NUCLEOTIDE SEQUENCE [LARGE SCALE GENOMIC DNA]</scope>
    <source>
        <strain evidence="7 8">MCA 3882</strain>
    </source>
</reference>
<comment type="subcellular location">
    <subcellularLocation>
        <location evidence="2">Chromosome</location>
    </subcellularLocation>
    <subcellularLocation>
        <location evidence="1">Nucleus</location>
    </subcellularLocation>
</comment>
<evidence type="ECO:0000313" key="8">
    <source>
        <dbReference type="Proteomes" id="UP000245771"/>
    </source>
</evidence>
<keyword evidence="8" id="KW-1185">Reference proteome</keyword>
<dbReference type="GO" id="GO:0046982">
    <property type="term" value="F:protein heterodimerization activity"/>
    <property type="evidence" value="ECO:0007669"/>
    <property type="project" value="InterPro"/>
</dbReference>
<feature type="compositionally biased region" description="Basic residues" evidence="5">
    <location>
        <begin position="85"/>
        <end position="94"/>
    </location>
</feature>
<dbReference type="Pfam" id="PF15511">
    <property type="entry name" value="CENP-T_C"/>
    <property type="match status" value="1"/>
</dbReference>
<dbReference type="STRING" id="1280837.A0A316VJ52"/>
<organism evidence="7 8">
    <name type="scientific">Meira miltonrushii</name>
    <dbReference type="NCBI Taxonomy" id="1280837"/>
    <lineage>
        <taxon>Eukaryota</taxon>
        <taxon>Fungi</taxon>
        <taxon>Dikarya</taxon>
        <taxon>Basidiomycota</taxon>
        <taxon>Ustilaginomycotina</taxon>
        <taxon>Exobasidiomycetes</taxon>
        <taxon>Exobasidiales</taxon>
        <taxon>Brachybasidiaceae</taxon>
        <taxon>Meira</taxon>
    </lineage>
</organism>
<dbReference type="CDD" id="cd22920">
    <property type="entry name" value="HFD_CENP-T"/>
    <property type="match status" value="1"/>
</dbReference>
<dbReference type="GO" id="GO:0005694">
    <property type="term" value="C:chromosome"/>
    <property type="evidence" value="ECO:0007669"/>
    <property type="project" value="UniProtKB-SubCell"/>
</dbReference>
<dbReference type="InterPro" id="IPR035425">
    <property type="entry name" value="CENP-T/H4_C"/>
</dbReference>
<feature type="domain" description="CENP-T/Histone H4 histone fold" evidence="6">
    <location>
        <begin position="554"/>
        <end position="633"/>
    </location>
</feature>
<evidence type="ECO:0000256" key="5">
    <source>
        <dbReference type="SAM" id="MobiDB-lite"/>
    </source>
</evidence>
<evidence type="ECO:0000259" key="6">
    <source>
        <dbReference type="Pfam" id="PF15511"/>
    </source>
</evidence>
<evidence type="ECO:0000313" key="7">
    <source>
        <dbReference type="EMBL" id="PWN37707.1"/>
    </source>
</evidence>
<keyword evidence="4" id="KW-0539">Nucleus</keyword>
<evidence type="ECO:0000256" key="1">
    <source>
        <dbReference type="ARBA" id="ARBA00004123"/>
    </source>
</evidence>
<feature type="compositionally biased region" description="Low complexity" evidence="5">
    <location>
        <begin position="446"/>
        <end position="460"/>
    </location>
</feature>
<feature type="compositionally biased region" description="Low complexity" evidence="5">
    <location>
        <begin position="167"/>
        <end position="177"/>
    </location>
</feature>
<dbReference type="InParanoid" id="A0A316VJ52"/>
<feature type="compositionally biased region" description="Low complexity" evidence="5">
    <location>
        <begin position="249"/>
        <end position="260"/>
    </location>
</feature>
<feature type="region of interest" description="Disordered" evidence="5">
    <location>
        <begin position="375"/>
        <end position="507"/>
    </location>
</feature>
<feature type="compositionally biased region" description="Acidic residues" evidence="5">
    <location>
        <begin position="420"/>
        <end position="430"/>
    </location>
</feature>
<dbReference type="Gene3D" id="1.10.20.10">
    <property type="entry name" value="Histone, subunit A"/>
    <property type="match status" value="1"/>
</dbReference>
<dbReference type="GO" id="GO:0005634">
    <property type="term" value="C:nucleus"/>
    <property type="evidence" value="ECO:0007669"/>
    <property type="project" value="UniProtKB-SubCell"/>
</dbReference>
<feature type="compositionally biased region" description="Polar residues" evidence="5">
    <location>
        <begin position="265"/>
        <end position="281"/>
    </location>
</feature>
<feature type="region of interest" description="Disordered" evidence="5">
    <location>
        <begin position="209"/>
        <end position="294"/>
    </location>
</feature>
<evidence type="ECO:0000256" key="4">
    <source>
        <dbReference type="ARBA" id="ARBA00023242"/>
    </source>
</evidence>
<dbReference type="RefSeq" id="XP_025358009.1">
    <property type="nucleotide sequence ID" value="XM_025500714.1"/>
</dbReference>
<accession>A0A316VJ52</accession>
<feature type="compositionally biased region" description="Basic residues" evidence="5">
    <location>
        <begin position="484"/>
        <end position="507"/>
    </location>
</feature>
<feature type="compositionally biased region" description="Acidic residues" evidence="5">
    <location>
        <begin position="100"/>
        <end position="111"/>
    </location>
</feature>
<keyword evidence="3" id="KW-0158">Chromosome</keyword>
<name>A0A316VJ52_9BASI</name>
<feature type="region of interest" description="Disordered" evidence="5">
    <location>
        <begin position="1"/>
        <end position="196"/>
    </location>
</feature>
<evidence type="ECO:0000256" key="2">
    <source>
        <dbReference type="ARBA" id="ARBA00004286"/>
    </source>
</evidence>
<gene>
    <name evidence="7" type="ORF">FA14DRAFT_176992</name>
</gene>
<proteinExistence type="predicted"/>
<sequence>MSSGSGSAPEEVDEWRDAAVDSPISAADMLSKAAKQKRRQTTGRSSGNHFARPSGEFTPTKSTKRLFPDTPEVRKLGLTPSSRNHSQRKLKKAKNSQADKEDDDAGIDDTTDAYRDRSNVPVASTPYAAQRKQPISNRASIVSEKGGPSRRGSAGSVLRNSQMQEPSSSQFFHSSSSGQKRDKPGWLAGWGTGREESPMDILRRFAAAPGSLLSTPSSVLEQIRGDKQSETRQMNDLPASDGRQQPAESSSMGPTPSNSSRRQRPSTNLQQRHSMANTSAAISELGQGRRLDPRQSRLSTNLFANFGSPDSDFNDNTIPGKSFATHLPDFEDRESELQRILAERIAAEGFALPHPSNRTRQSLNMFNDLLQEEDESSAFGDKTATPAPNDFDQGGMQYEDIPDEEEEIPLPRQQGSESVANDDPESEREEELPMRIPRGGYEELSDLASDSDSRESLSSSNEEDNGTASSNQADNDISETYGKSRGKSKAVNRSSLLKKRSVRTKKKVRISRLTNGPVKSIPSNLVKKLFRKMVMPNVSVGIIPGPSRPNSRVKHKKVALDKEVLEAVEDITHEFFESLADTLSEYNDDSSRVITAKDMVYFMKDQGILDSQTNLVSLARKMLPRELSDQLAPGLDKEADEDADGGKYGMGNISAAVFNQEDFSSSVSSFSRSGSEEPESGIELLAYRQATAQGENSDSSSLLSQE</sequence>
<dbReference type="InterPro" id="IPR009072">
    <property type="entry name" value="Histone-fold"/>
</dbReference>
<protein>
    <recommendedName>
        <fullName evidence="6">CENP-T/Histone H4 histone fold domain-containing protein</fullName>
    </recommendedName>
</protein>
<feature type="compositionally biased region" description="Polar residues" evidence="5">
    <location>
        <begin position="466"/>
        <end position="475"/>
    </location>
</feature>